<proteinExistence type="predicted"/>
<feature type="domain" description="ABC transmembrane type-1" evidence="6">
    <location>
        <begin position="34"/>
        <end position="227"/>
    </location>
</feature>
<dbReference type="Gene3D" id="1.20.1560.10">
    <property type="entry name" value="ABC transporter type 1, transmembrane domain"/>
    <property type="match status" value="1"/>
</dbReference>
<keyword evidence="8" id="KW-1185">Reference proteome</keyword>
<dbReference type="GO" id="GO:0005524">
    <property type="term" value="F:ATP binding"/>
    <property type="evidence" value="ECO:0007669"/>
    <property type="project" value="UniProtKB-KW"/>
</dbReference>
<dbReference type="AlphaFoldDB" id="A0A3E3K0R6"/>
<evidence type="ECO:0000259" key="6">
    <source>
        <dbReference type="PROSITE" id="PS50929"/>
    </source>
</evidence>
<organism evidence="7 8">
    <name type="scientific">Sellimonas intestinalis</name>
    <dbReference type="NCBI Taxonomy" id="1653434"/>
    <lineage>
        <taxon>Bacteria</taxon>
        <taxon>Bacillati</taxon>
        <taxon>Bacillota</taxon>
        <taxon>Clostridia</taxon>
        <taxon>Lachnospirales</taxon>
        <taxon>Lachnospiraceae</taxon>
        <taxon>Sellimonas</taxon>
    </lineage>
</organism>
<keyword evidence="3 5" id="KW-1133">Transmembrane helix</keyword>
<reference evidence="7 8" key="1">
    <citation type="submission" date="2018-08" db="EMBL/GenBank/DDBJ databases">
        <title>A genome reference for cultivated species of the human gut microbiota.</title>
        <authorList>
            <person name="Zou Y."/>
            <person name="Xue W."/>
            <person name="Luo G."/>
        </authorList>
    </citation>
    <scope>NUCLEOTIDE SEQUENCE [LARGE SCALE GENOMIC DNA]</scope>
    <source>
        <strain evidence="7 8">AF37-2AT</strain>
    </source>
</reference>
<dbReference type="InterPro" id="IPR011527">
    <property type="entry name" value="ABC1_TM_dom"/>
</dbReference>
<dbReference type="GeneID" id="97193349"/>
<keyword evidence="7" id="KW-0067">ATP-binding</keyword>
<evidence type="ECO:0000256" key="3">
    <source>
        <dbReference type="ARBA" id="ARBA00022989"/>
    </source>
</evidence>
<dbReference type="RefSeq" id="WP_024733101.1">
    <property type="nucleotide sequence ID" value="NZ_CATZPC010000006.1"/>
</dbReference>
<dbReference type="EMBL" id="QVLX01000007">
    <property type="protein sequence ID" value="RGE85816.1"/>
    <property type="molecule type" value="Genomic_DNA"/>
</dbReference>
<evidence type="ECO:0000256" key="1">
    <source>
        <dbReference type="ARBA" id="ARBA00004651"/>
    </source>
</evidence>
<feature type="transmembrane region" description="Helical" evidence="5">
    <location>
        <begin position="63"/>
        <end position="83"/>
    </location>
</feature>
<keyword evidence="4 5" id="KW-0472">Membrane</keyword>
<feature type="transmembrane region" description="Helical" evidence="5">
    <location>
        <begin position="142"/>
        <end position="160"/>
    </location>
</feature>
<dbReference type="SUPFAM" id="SSF90123">
    <property type="entry name" value="ABC transporter transmembrane region"/>
    <property type="match status" value="1"/>
</dbReference>
<keyword evidence="2 5" id="KW-0812">Transmembrane</keyword>
<dbReference type="GO" id="GO:0005886">
    <property type="term" value="C:plasma membrane"/>
    <property type="evidence" value="ECO:0007669"/>
    <property type="project" value="UniProtKB-SubCell"/>
</dbReference>
<sequence length="227" mass="26319">MLNKIIYRINVIKQLKAYAFGIKRYFLILNIADVIIMSVQFLKPILYGIFIDMVIIQREKGKLLVVIVGSLGVYLIETAMEYFRIATKIHLSNSITKAVKGNILSYFLDVPLEGNEKIDIGDLKMRMEDDTKHIDKFVESQTINYILAYITAGVCVILLFGIDWRLAVFSSIVVPLTFALDHLVSNYENKIVKEQYKNQKKWMTWLHEDLLGWREVKALDISKHESR</sequence>
<dbReference type="GO" id="GO:0015421">
    <property type="term" value="F:ABC-type oligopeptide transporter activity"/>
    <property type="evidence" value="ECO:0007669"/>
    <property type="project" value="TreeGrafter"/>
</dbReference>
<accession>A0A3E3K0R6</accession>
<evidence type="ECO:0000313" key="8">
    <source>
        <dbReference type="Proteomes" id="UP000261080"/>
    </source>
</evidence>
<dbReference type="PANTHER" id="PTHR43394:SF1">
    <property type="entry name" value="ATP-BINDING CASSETTE SUB-FAMILY B MEMBER 10, MITOCHONDRIAL"/>
    <property type="match status" value="1"/>
</dbReference>
<dbReference type="InterPro" id="IPR039421">
    <property type="entry name" value="Type_1_exporter"/>
</dbReference>
<comment type="subcellular location">
    <subcellularLocation>
        <location evidence="1">Cell membrane</location>
        <topology evidence="1">Multi-pass membrane protein</topology>
    </subcellularLocation>
</comment>
<gene>
    <name evidence="7" type="ORF">DW016_12605</name>
</gene>
<keyword evidence="7" id="KW-0547">Nucleotide-binding</keyword>
<feature type="transmembrane region" description="Helical" evidence="5">
    <location>
        <begin position="25"/>
        <end position="51"/>
    </location>
</feature>
<dbReference type="PROSITE" id="PS50929">
    <property type="entry name" value="ABC_TM1F"/>
    <property type="match status" value="1"/>
</dbReference>
<evidence type="ECO:0000256" key="4">
    <source>
        <dbReference type="ARBA" id="ARBA00023136"/>
    </source>
</evidence>
<protein>
    <submittedName>
        <fullName evidence="7">ABC transporter ATP-binding protein</fullName>
    </submittedName>
</protein>
<name>A0A3E3K0R6_9FIRM</name>
<dbReference type="PANTHER" id="PTHR43394">
    <property type="entry name" value="ATP-DEPENDENT PERMEASE MDL1, MITOCHONDRIAL"/>
    <property type="match status" value="1"/>
</dbReference>
<dbReference type="Proteomes" id="UP000261080">
    <property type="component" value="Unassembled WGS sequence"/>
</dbReference>
<dbReference type="Pfam" id="PF00664">
    <property type="entry name" value="ABC_membrane"/>
    <property type="match status" value="1"/>
</dbReference>
<evidence type="ECO:0000256" key="5">
    <source>
        <dbReference type="SAM" id="Phobius"/>
    </source>
</evidence>
<evidence type="ECO:0000256" key="2">
    <source>
        <dbReference type="ARBA" id="ARBA00022692"/>
    </source>
</evidence>
<evidence type="ECO:0000313" key="7">
    <source>
        <dbReference type="EMBL" id="RGE85816.1"/>
    </source>
</evidence>
<dbReference type="InterPro" id="IPR036640">
    <property type="entry name" value="ABC1_TM_sf"/>
</dbReference>
<comment type="caution">
    <text evidence="7">The sequence shown here is derived from an EMBL/GenBank/DDBJ whole genome shotgun (WGS) entry which is preliminary data.</text>
</comment>